<comment type="similarity">
    <text evidence="2">Belongs to the monovalent cation:proton antiporter 2 (CPA2) transporter (TC 2.A.37) family.</text>
</comment>
<dbReference type="InterPro" id="IPR006153">
    <property type="entry name" value="Cation/H_exchanger_TM"/>
</dbReference>
<dbReference type="Gene3D" id="1.20.1530.20">
    <property type="match status" value="1"/>
</dbReference>
<dbReference type="InterPro" id="IPR038770">
    <property type="entry name" value="Na+/solute_symporter_sf"/>
</dbReference>
<dbReference type="AlphaFoldDB" id="M3HSU8"/>
<evidence type="ECO:0000256" key="2">
    <source>
        <dbReference type="ARBA" id="ARBA00005551"/>
    </source>
</evidence>
<keyword evidence="8 9" id="KW-0472">Membrane</keyword>
<dbReference type="NCBIfam" id="TIGR00932">
    <property type="entry name" value="2a37"/>
    <property type="match status" value="1"/>
</dbReference>
<comment type="subcellular location">
    <subcellularLocation>
        <location evidence="1">Membrane</location>
        <topology evidence="1">Multi-pass membrane protein</topology>
    </subcellularLocation>
</comment>
<dbReference type="Pfam" id="PF00999">
    <property type="entry name" value="Na_H_Exchanger"/>
    <property type="match status" value="1"/>
</dbReference>
<dbReference type="PANTHER" id="PTHR46157">
    <property type="entry name" value="K(+) EFFLUX ANTIPORTER 3, CHLOROPLASTIC"/>
    <property type="match status" value="1"/>
</dbReference>
<dbReference type="Proteomes" id="UP000011783">
    <property type="component" value="Unassembled WGS sequence"/>
</dbReference>
<evidence type="ECO:0000313" key="11">
    <source>
        <dbReference type="EMBL" id="EMG00700.1"/>
    </source>
</evidence>
<feature type="transmembrane region" description="Helical" evidence="9">
    <location>
        <begin position="294"/>
        <end position="312"/>
    </location>
</feature>
<evidence type="ECO:0000256" key="4">
    <source>
        <dbReference type="ARBA" id="ARBA00022449"/>
    </source>
</evidence>
<feature type="transmembrane region" description="Helical" evidence="9">
    <location>
        <begin position="181"/>
        <end position="203"/>
    </location>
</feature>
<dbReference type="GO" id="GO:0015297">
    <property type="term" value="F:antiporter activity"/>
    <property type="evidence" value="ECO:0007669"/>
    <property type="project" value="UniProtKB-KW"/>
</dbReference>
<comment type="caution">
    <text evidence="11">The sequence shown here is derived from an EMBL/GenBank/DDBJ whole genome shotgun (WGS) entry which is preliminary data.</text>
</comment>
<keyword evidence="3" id="KW-0813">Transport</keyword>
<evidence type="ECO:0000256" key="9">
    <source>
        <dbReference type="SAM" id="Phobius"/>
    </source>
</evidence>
<feature type="transmembrane region" description="Helical" evidence="9">
    <location>
        <begin position="6"/>
        <end position="24"/>
    </location>
</feature>
<organism evidence="11 12">
    <name type="scientific">Leptospira borgpetersenii str. 200701203</name>
    <dbReference type="NCBI Taxonomy" id="1193007"/>
    <lineage>
        <taxon>Bacteria</taxon>
        <taxon>Pseudomonadati</taxon>
        <taxon>Spirochaetota</taxon>
        <taxon>Spirochaetia</taxon>
        <taxon>Leptospirales</taxon>
        <taxon>Leptospiraceae</taxon>
        <taxon>Leptospira</taxon>
    </lineage>
</organism>
<evidence type="ECO:0000313" key="12">
    <source>
        <dbReference type="Proteomes" id="UP000011783"/>
    </source>
</evidence>
<reference evidence="11 12" key="1">
    <citation type="submission" date="2013-01" db="EMBL/GenBank/DDBJ databases">
        <authorList>
            <person name="Harkins D.M."/>
            <person name="Durkin A.S."/>
            <person name="Brinkac L.M."/>
            <person name="Haft D.H."/>
            <person name="Selengut J.D."/>
            <person name="Sanka R."/>
            <person name="DePew J."/>
            <person name="Purushe J."/>
            <person name="Picardeau M."/>
            <person name="Werts C."/>
            <person name="Goarant C."/>
            <person name="Vinetz J.M."/>
            <person name="Sutton G.G."/>
            <person name="Nierman W.C."/>
            <person name="Fouts D.E."/>
        </authorList>
    </citation>
    <scope>NUCLEOTIDE SEQUENCE [LARGE SCALE GENOMIC DNA]</scope>
    <source>
        <strain evidence="11 12">200701203</strain>
    </source>
</reference>
<evidence type="ECO:0000256" key="8">
    <source>
        <dbReference type="ARBA" id="ARBA00023136"/>
    </source>
</evidence>
<accession>M3HSU8</accession>
<dbReference type="GO" id="GO:0008324">
    <property type="term" value="F:monoatomic cation transmembrane transporter activity"/>
    <property type="evidence" value="ECO:0007669"/>
    <property type="project" value="InterPro"/>
</dbReference>
<evidence type="ECO:0000256" key="3">
    <source>
        <dbReference type="ARBA" id="ARBA00022448"/>
    </source>
</evidence>
<evidence type="ECO:0000256" key="6">
    <source>
        <dbReference type="ARBA" id="ARBA00022989"/>
    </source>
</evidence>
<dbReference type="GO" id="GO:0005886">
    <property type="term" value="C:plasma membrane"/>
    <property type="evidence" value="ECO:0007669"/>
    <property type="project" value="TreeGrafter"/>
</dbReference>
<feature type="transmembrane region" description="Helical" evidence="9">
    <location>
        <begin position="147"/>
        <end position="169"/>
    </location>
</feature>
<dbReference type="InterPro" id="IPR004771">
    <property type="entry name" value="K/H_exchanger"/>
</dbReference>
<keyword evidence="6 9" id="KW-1133">Transmembrane helix</keyword>
<keyword evidence="7" id="KW-0406">Ion transport</keyword>
<protein>
    <submittedName>
        <fullName evidence="11">Transporter, CPA2 family</fullName>
    </submittedName>
</protein>
<feature type="transmembrane region" description="Helical" evidence="9">
    <location>
        <begin position="268"/>
        <end position="287"/>
    </location>
</feature>
<proteinExistence type="inferred from homology"/>
<evidence type="ECO:0000256" key="1">
    <source>
        <dbReference type="ARBA" id="ARBA00004141"/>
    </source>
</evidence>
<feature type="transmembrane region" description="Helical" evidence="9">
    <location>
        <begin position="224"/>
        <end position="248"/>
    </location>
</feature>
<evidence type="ECO:0000256" key="5">
    <source>
        <dbReference type="ARBA" id="ARBA00022692"/>
    </source>
</evidence>
<feature type="transmembrane region" description="Helical" evidence="9">
    <location>
        <begin position="55"/>
        <end position="74"/>
    </location>
</feature>
<name>M3HSU8_LEPBO</name>
<sequence length="313" mass="33735">MQDNLLVTLIVFLSAAVISVPFFKKIGLGSVVGYLIGGIIIGPWGIGLITNVDSILHISEFGVILLLFLIGLELKPQRLWILKKPIFGLGGLQVILTFFFFFTILSFLDMEKSQVIVISISISLSSTAFALQLLGEKNELKTMHGRSVFAILLFQDLAVIPIMAILPFLTESVADPGSQGSIKQVAVATGTILTVILAGRFLARPLFKLVASSGNHEIFTALSLLIVIGASLLMDQVGLSMALGSFLGGVILADSEYRHELESNLEPFKGLFLGLFFLAVGMSINLSEVLKDPILVLFSALILILVKATVLFS</sequence>
<dbReference type="EMBL" id="AKWO02000043">
    <property type="protein sequence ID" value="EMG00700.1"/>
    <property type="molecule type" value="Genomic_DNA"/>
</dbReference>
<keyword evidence="5 9" id="KW-0812">Transmembrane</keyword>
<gene>
    <name evidence="11" type="ORF">LEP1GSC123_2016</name>
</gene>
<dbReference type="PANTHER" id="PTHR46157:SF4">
    <property type="entry name" value="K(+) EFFLUX ANTIPORTER 3, CHLOROPLASTIC"/>
    <property type="match status" value="1"/>
</dbReference>
<dbReference type="GO" id="GO:1902600">
    <property type="term" value="P:proton transmembrane transport"/>
    <property type="evidence" value="ECO:0007669"/>
    <property type="project" value="InterPro"/>
</dbReference>
<keyword evidence="4" id="KW-0050">Antiport</keyword>
<feature type="transmembrane region" description="Helical" evidence="9">
    <location>
        <begin position="86"/>
        <end position="108"/>
    </location>
</feature>
<feature type="transmembrane region" description="Helical" evidence="9">
    <location>
        <begin position="114"/>
        <end position="135"/>
    </location>
</feature>
<feature type="domain" description="Cation/H+ exchanger transmembrane" evidence="10">
    <location>
        <begin position="14"/>
        <end position="310"/>
    </location>
</feature>
<evidence type="ECO:0000259" key="10">
    <source>
        <dbReference type="Pfam" id="PF00999"/>
    </source>
</evidence>
<evidence type="ECO:0000256" key="7">
    <source>
        <dbReference type="ARBA" id="ARBA00023065"/>
    </source>
</evidence>
<dbReference type="BioCyc" id="LBOR1193007:G11KN-2189-MONOMER"/>
<feature type="transmembrane region" description="Helical" evidence="9">
    <location>
        <begin position="31"/>
        <end position="49"/>
    </location>
</feature>